<organism evidence="1 2">
    <name type="scientific">Rothia mucilaginosa (strain DY-18)</name>
    <name type="common">Stomatococcus mucilaginosus</name>
    <dbReference type="NCBI Taxonomy" id="680646"/>
    <lineage>
        <taxon>Bacteria</taxon>
        <taxon>Bacillati</taxon>
        <taxon>Actinomycetota</taxon>
        <taxon>Actinomycetes</taxon>
        <taxon>Micrococcales</taxon>
        <taxon>Micrococcaceae</taxon>
        <taxon>Rothia</taxon>
    </lineage>
</organism>
<dbReference type="KEGG" id="rmu:RMDY18_16870"/>
<dbReference type="EMBL" id="AP011540">
    <property type="protein sequence ID" value="BAI65519.1"/>
    <property type="molecule type" value="Genomic_DNA"/>
</dbReference>
<dbReference type="Proteomes" id="UP000001883">
    <property type="component" value="Chromosome"/>
</dbReference>
<evidence type="ECO:0000313" key="2">
    <source>
        <dbReference type="Proteomes" id="UP000001883"/>
    </source>
</evidence>
<reference evidence="1 2" key="3">
    <citation type="journal article" date="2010" name="Sequencing">
        <title>Complete Genome Sequence of Rothia mucilaginosa DY-18: A Clinical Isolate with Dense Meshwork-Like Structures from a Persistent Apical Periodontitis Lesion.</title>
        <authorList>
            <person name="Yamane K."/>
            <person name="Nambu T."/>
            <person name="Yamanaka T."/>
            <person name="Mashimo C."/>
            <person name="Sugimori C."/>
            <person name="Leung K.-P."/>
            <person name="Fukushima H."/>
        </authorList>
    </citation>
    <scope>NUCLEOTIDE SEQUENCE [LARGE SCALE GENOMIC DNA]</scope>
    <source>
        <strain evidence="1 2">DY-18</strain>
    </source>
</reference>
<reference evidence="1 2" key="2">
    <citation type="journal article" date="2010" name="J Osaka Dent Univ">
        <title>Isolation and identification of Rothia mucilaginosa from persistent apical periodontitis lesions.</title>
        <authorList>
            <person name="Yamane K."/>
            <person name="Yoshida M."/>
            <person name="Fujihira T."/>
            <person name="Baba T."/>
            <person name="Tsuji N."/>
            <person name="Hayashi H."/>
            <person name="Sugimori C."/>
            <person name="Yamanaka T."/>
            <person name="Mashimo C."/>
            <person name="Nambu T."/>
            <person name="Kawai H."/>
            <person name="Fukushima H."/>
        </authorList>
    </citation>
    <scope>NUCLEOTIDE SEQUENCE [LARGE SCALE GENOMIC DNA]</scope>
    <source>
        <strain evidence="1 2">DY-18</strain>
    </source>
</reference>
<protein>
    <submittedName>
        <fullName evidence="1">Uncharacterized conserved protein</fullName>
    </submittedName>
</protein>
<reference evidence="2" key="1">
    <citation type="submission" date="2009-07" db="EMBL/GenBank/DDBJ databases">
        <title>Complete genome sequence of Rothia mucilaginosa DJ.</title>
        <authorList>
            <person name="Yamane K."/>
            <person name="Nambu T."/>
            <person name="Mashimo C."/>
            <person name="Sugimori C."/>
            <person name="Yamanaka T."/>
            <person name="Leung K."/>
            <person name="Fukushima H."/>
        </authorList>
    </citation>
    <scope>NUCLEOTIDE SEQUENCE [LARGE SCALE GENOMIC DNA]</scope>
    <source>
        <strain evidence="2">DY-18</strain>
    </source>
</reference>
<gene>
    <name evidence="1" type="ordered locus">RMDY18_16870</name>
</gene>
<name>D2NPF1_ROTMD</name>
<sequence length="226" mass="23902">MRAERVTVTSHGAFVTHIVRGGGENTHLAGARNRTDTLADDDLRSRRVDGAHLTGGARLPIPRGVGSGNTLGQLHGERVPRFHAVEEAVPAGVEVVQVQHVHAVPGGGELLFKLRGEAGLAGAAAAVNADDQRDLREVGKEPRTEFGEFGGVHIEVVADAVLQTQHVFAELQDFGGAGDAAVLVQGNTLTHCASPSCLRWLMRPRAAASMRSVVYTKSRSLPYQGS</sequence>
<proteinExistence type="predicted"/>
<accession>D2NPF1</accession>
<evidence type="ECO:0000313" key="1">
    <source>
        <dbReference type="EMBL" id="BAI65519.1"/>
    </source>
</evidence>
<keyword evidence="2" id="KW-1185">Reference proteome</keyword>
<dbReference type="AlphaFoldDB" id="D2NPF1"/>
<dbReference type="HOGENOM" id="CLU_1223990_0_0_11"/>